<evidence type="ECO:0000313" key="3">
    <source>
        <dbReference type="EMBL" id="WRP14594.1"/>
    </source>
</evidence>
<dbReference type="RefSeq" id="WP_324668945.1">
    <property type="nucleotide sequence ID" value="NZ_CP141614.1"/>
</dbReference>
<keyword evidence="4" id="KW-1185">Reference proteome</keyword>
<keyword evidence="2" id="KW-1133">Transmembrane helix</keyword>
<evidence type="ECO:0000256" key="2">
    <source>
        <dbReference type="SAM" id="Phobius"/>
    </source>
</evidence>
<dbReference type="Proteomes" id="UP001333102">
    <property type="component" value="Chromosome"/>
</dbReference>
<evidence type="ECO:0000256" key="1">
    <source>
        <dbReference type="SAM" id="Coils"/>
    </source>
</evidence>
<proteinExistence type="predicted"/>
<organism evidence="3 4">
    <name type="scientific">Geochorda subterranea</name>
    <dbReference type="NCBI Taxonomy" id="3109564"/>
    <lineage>
        <taxon>Bacteria</taxon>
        <taxon>Bacillati</taxon>
        <taxon>Bacillota</taxon>
        <taxon>Limnochordia</taxon>
        <taxon>Limnochordales</taxon>
        <taxon>Geochordaceae</taxon>
        <taxon>Geochorda</taxon>
    </lineage>
</organism>
<reference evidence="4" key="1">
    <citation type="submission" date="2023-12" db="EMBL/GenBank/DDBJ databases">
        <title>Novel isolates from deep terrestrial aquifers shed light on the physiology and ecology of the class Limnochordia.</title>
        <authorList>
            <person name="Karnachuk O.V."/>
            <person name="Lukina A.P."/>
            <person name="Avakyan M.R."/>
            <person name="Kadnikov V."/>
            <person name="Begmatov S."/>
            <person name="Beletsky A.V."/>
            <person name="Mardanov A.V."/>
            <person name="Ravin N.V."/>
        </authorList>
    </citation>
    <scope>NUCLEOTIDE SEQUENCE [LARGE SCALE GENOMIC DNA]</scope>
    <source>
        <strain evidence="4">LN</strain>
    </source>
</reference>
<accession>A0ABZ1BPH6</accession>
<sequence length="212" mass="23915">MASVAGTILGLLLIFGAIDVSTIDRWLFPADYWRERVKALEASIEANNRDIVAATLELEQLRRTSDLLLARNLQFASSVERDPAKAPKLALDLTAAQWRVSTMVLSDRLQKANRLRSELEHARAEAQKFSSSGDRASPPYRALLRKAIPWVLASPFLIAALWLVVYLAYELLQPHSEYWLISLVCWWRKRCSGSHRRIPVGSQPGGSTMECR</sequence>
<evidence type="ECO:0000313" key="4">
    <source>
        <dbReference type="Proteomes" id="UP001333102"/>
    </source>
</evidence>
<gene>
    <name evidence="3" type="ORF">VLY81_00025</name>
</gene>
<dbReference type="EMBL" id="CP141614">
    <property type="protein sequence ID" value="WRP14594.1"/>
    <property type="molecule type" value="Genomic_DNA"/>
</dbReference>
<keyword evidence="2" id="KW-0472">Membrane</keyword>
<protein>
    <submittedName>
        <fullName evidence="3">Uncharacterized protein</fullName>
    </submittedName>
</protein>
<feature type="coiled-coil region" evidence="1">
    <location>
        <begin position="105"/>
        <end position="132"/>
    </location>
</feature>
<keyword evidence="2" id="KW-0812">Transmembrane</keyword>
<name>A0ABZ1BPH6_9FIRM</name>
<feature type="transmembrane region" description="Helical" evidence="2">
    <location>
        <begin position="147"/>
        <end position="169"/>
    </location>
</feature>
<keyword evidence="1" id="KW-0175">Coiled coil</keyword>